<organism evidence="1 2">
    <name type="scientific">Epilithonimonas ginsengisoli</name>
    <dbReference type="NCBI Taxonomy" id="1245592"/>
    <lineage>
        <taxon>Bacteria</taxon>
        <taxon>Pseudomonadati</taxon>
        <taxon>Bacteroidota</taxon>
        <taxon>Flavobacteriia</taxon>
        <taxon>Flavobacteriales</taxon>
        <taxon>Weeksellaceae</taxon>
        <taxon>Chryseobacterium group</taxon>
        <taxon>Epilithonimonas</taxon>
    </lineage>
</organism>
<reference evidence="1 2" key="1">
    <citation type="submission" date="2023-11" db="EMBL/GenBank/DDBJ databases">
        <title>First isolation, identification, and characterization of non-pathogenic Epilithonimonas ginsengisoli isolated from diseased farmed rainbow trout (Oncorhynchus mykiss) in Chile.</title>
        <authorList>
            <person name="Miranda C.D."/>
            <person name="Irgang R."/>
            <person name="Concha C."/>
            <person name="Rojas R."/>
            <person name="Avendano R."/>
        </authorList>
    </citation>
    <scope>NUCLEOTIDE SEQUENCE [LARGE SCALE GENOMIC DNA]</scope>
    <source>
        <strain evidence="1 2">FP99</strain>
    </source>
</reference>
<comment type="caution">
    <text evidence="1">The sequence shown here is derived from an EMBL/GenBank/DDBJ whole genome shotgun (WGS) entry which is preliminary data.</text>
</comment>
<evidence type="ECO:0000313" key="1">
    <source>
        <dbReference type="EMBL" id="MDW8550858.1"/>
    </source>
</evidence>
<gene>
    <name evidence="1" type="ORF">NG800_018165</name>
</gene>
<dbReference type="Proteomes" id="UP001204439">
    <property type="component" value="Unassembled WGS sequence"/>
</dbReference>
<proteinExistence type="predicted"/>
<keyword evidence="2" id="KW-1185">Reference proteome</keyword>
<name>A0ABU4JMF1_9FLAO</name>
<protein>
    <submittedName>
        <fullName evidence="1">Uncharacterized protein</fullName>
    </submittedName>
</protein>
<sequence length="236" mass="27715">MKEKELVFGYDYYAYNPRLEDAEGIYLQEYQLFSHPDLEGAKNYIRDCLEIVKNKKENDICITFFAEGEEKNFYHILIFKDNQWIEFDDIENLKIGKYELLLQSEDFIMNNQLVVTSWEEIADNFRAFQKINEITGSKIMKYYSSFYHWYYTPEEGLFAPSKFLGYRNSNIVDYDSSGSGGQTQKALAKFFTKLEKTSPEFDILYNELLQISHNSGKKLNDQVLNGKGGIYVPIKL</sequence>
<dbReference type="EMBL" id="JAMXLT020000047">
    <property type="protein sequence ID" value="MDW8550858.1"/>
    <property type="molecule type" value="Genomic_DNA"/>
</dbReference>
<accession>A0ABU4JMF1</accession>
<evidence type="ECO:0000313" key="2">
    <source>
        <dbReference type="Proteomes" id="UP001204439"/>
    </source>
</evidence>
<dbReference type="RefSeq" id="WP_063970243.1">
    <property type="nucleotide sequence ID" value="NZ_JAMXLT020000047.1"/>
</dbReference>